<feature type="region of interest" description="Disordered" evidence="1">
    <location>
        <begin position="1"/>
        <end position="50"/>
    </location>
</feature>
<evidence type="ECO:0000256" key="1">
    <source>
        <dbReference type="SAM" id="MobiDB-lite"/>
    </source>
</evidence>
<reference evidence="3 4" key="1">
    <citation type="journal article" date="2015" name="Sci. Rep.">
        <title>Chromosome-level genome map provides insights into diverse defense mechanisms in the medicinal fungus Ganoderma sinense.</title>
        <authorList>
            <person name="Zhu Y."/>
            <person name="Xu J."/>
            <person name="Sun C."/>
            <person name="Zhou S."/>
            <person name="Xu H."/>
            <person name="Nelson D.R."/>
            <person name="Qian J."/>
            <person name="Song J."/>
            <person name="Luo H."/>
            <person name="Xiang L."/>
            <person name="Li Y."/>
            <person name="Xu Z."/>
            <person name="Ji A."/>
            <person name="Wang L."/>
            <person name="Lu S."/>
            <person name="Hayward A."/>
            <person name="Sun W."/>
            <person name="Li X."/>
            <person name="Schwartz D.C."/>
            <person name="Wang Y."/>
            <person name="Chen S."/>
        </authorList>
    </citation>
    <scope>NUCLEOTIDE SEQUENCE [LARGE SCALE GENOMIC DNA]</scope>
    <source>
        <strain evidence="3 4">ZZ0214-1</strain>
    </source>
</reference>
<evidence type="ECO:0000259" key="2">
    <source>
        <dbReference type="Pfam" id="PF08719"/>
    </source>
</evidence>
<feature type="region of interest" description="Disordered" evidence="1">
    <location>
        <begin position="143"/>
        <end position="249"/>
    </location>
</feature>
<gene>
    <name evidence="3" type="ORF">GSI_01341</name>
</gene>
<evidence type="ECO:0000313" key="3">
    <source>
        <dbReference type="EMBL" id="PIL37647.1"/>
    </source>
</evidence>
<feature type="compositionally biased region" description="Basic and acidic residues" evidence="1">
    <location>
        <begin position="10"/>
        <end position="24"/>
    </location>
</feature>
<dbReference type="Pfam" id="PF08719">
    <property type="entry name" value="NADAR"/>
    <property type="match status" value="1"/>
</dbReference>
<feature type="compositionally biased region" description="Low complexity" evidence="1">
    <location>
        <begin position="403"/>
        <end position="420"/>
    </location>
</feature>
<dbReference type="OrthoDB" id="206452at2759"/>
<proteinExistence type="predicted"/>
<dbReference type="Proteomes" id="UP000230002">
    <property type="component" value="Unassembled WGS sequence"/>
</dbReference>
<dbReference type="STRING" id="1077348.A0A2G8SV47"/>
<comment type="caution">
    <text evidence="3">The sequence shown here is derived from an EMBL/GenBank/DDBJ whole genome shotgun (WGS) entry which is preliminary data.</text>
</comment>
<name>A0A2G8SV47_9APHY</name>
<sequence length="702" mass="75080">MGNNTSHPGLDSRSRGPPYRDRPRAYTTRGKKSKYEEYYDDDDDGYGEDYLPQVPYTPAGYPQMTYAPGPYLNAHGQYVPAQQMLFPQPQMQPGITPVVPGMGMNGAMPIAGNPFPGPAMNMGPTMPEPQVVVPPIGQTASVDGPVIPPPLPSTRRGRAATPYMHREPLDSSSDEDDDELTAEARARLQPPLRPGQYGPFDPVRARGPAHTPHPILQRGDGAGAGGGGGGRRHHRAASSPAYMHDSPPFDDPPQPPVIPPNFMGGPPFPNHTGVQPMPDWPPPPEMGIGMGGVPQPQPQLQPQQPQPELPPAVRPRPFEPIQRSNNPLPAPPRDILHSSPYARLLEDLRKPIDGTALKAKIAAAPAIHTLGAVNIAPQPVPAHEQRTRSGKDKDKEKKKKGLFRSLSSRLAGSGSGSSARRASEDSPPHAHAHPQQIVQPHMQTFVGGHAVAVYPVVQHMPDGSMALVYNHPTLGPDGVPISVPIAAAPPPPVLSPGSGGTMPGYVPSATPASAALNVVGMPMPPGPTPTPVLDPAAVPPLPQPRMPTPQPPRPLVKIGRTGELAGLLHFSAHRVHYGHRSYPTGAHLFEALKFMGGRDDLAERVRGCGTAEEAVAVAEGLREYWRADWDEVKVEMLENVLYNKFVQHGVLREMLMATGGADLVFADPDTVWGDGMVGQGLNLLGGALMRVRARLREEGLDT</sequence>
<accession>A0A2G8SV47</accession>
<dbReference type="AlphaFoldDB" id="A0A2G8SV47"/>
<dbReference type="EMBL" id="AYKW01000001">
    <property type="protein sequence ID" value="PIL37647.1"/>
    <property type="molecule type" value="Genomic_DNA"/>
</dbReference>
<feature type="compositionally biased region" description="Basic and acidic residues" evidence="1">
    <location>
        <begin position="383"/>
        <end position="395"/>
    </location>
</feature>
<feature type="compositionally biased region" description="Pro residues" evidence="1">
    <location>
        <begin position="295"/>
        <end position="314"/>
    </location>
</feature>
<organism evidence="3 4">
    <name type="scientific">Ganoderma sinense ZZ0214-1</name>
    <dbReference type="NCBI Taxonomy" id="1077348"/>
    <lineage>
        <taxon>Eukaryota</taxon>
        <taxon>Fungi</taxon>
        <taxon>Dikarya</taxon>
        <taxon>Basidiomycota</taxon>
        <taxon>Agaricomycotina</taxon>
        <taxon>Agaricomycetes</taxon>
        <taxon>Polyporales</taxon>
        <taxon>Polyporaceae</taxon>
        <taxon>Ganoderma</taxon>
    </lineage>
</organism>
<feature type="region of interest" description="Disordered" evidence="1">
    <location>
        <begin position="375"/>
        <end position="434"/>
    </location>
</feature>
<keyword evidence="4" id="KW-1185">Reference proteome</keyword>
<evidence type="ECO:0000313" key="4">
    <source>
        <dbReference type="Proteomes" id="UP000230002"/>
    </source>
</evidence>
<dbReference type="InterPro" id="IPR012816">
    <property type="entry name" value="NADAR"/>
</dbReference>
<feature type="compositionally biased region" description="Gly residues" evidence="1">
    <location>
        <begin position="220"/>
        <end position="229"/>
    </location>
</feature>
<feature type="domain" description="NADAR" evidence="2">
    <location>
        <begin position="572"/>
        <end position="696"/>
    </location>
</feature>
<feature type="compositionally biased region" description="Acidic residues" evidence="1">
    <location>
        <begin position="38"/>
        <end position="47"/>
    </location>
</feature>
<dbReference type="InterPro" id="IPR037238">
    <property type="entry name" value="YbiA-like_sf"/>
</dbReference>
<feature type="compositionally biased region" description="Acidic residues" evidence="1">
    <location>
        <begin position="172"/>
        <end position="181"/>
    </location>
</feature>
<dbReference type="SUPFAM" id="SSF143990">
    <property type="entry name" value="YbiA-like"/>
    <property type="match status" value="1"/>
</dbReference>
<feature type="region of interest" description="Disordered" evidence="1">
    <location>
        <begin position="287"/>
        <end position="335"/>
    </location>
</feature>
<dbReference type="Gene3D" id="1.10.357.40">
    <property type="entry name" value="YbiA-like"/>
    <property type="match status" value="1"/>
</dbReference>
<protein>
    <recommendedName>
        <fullName evidence="2">NADAR domain-containing protein</fullName>
    </recommendedName>
</protein>
<dbReference type="CDD" id="cd15457">
    <property type="entry name" value="NADAR"/>
    <property type="match status" value="1"/>
</dbReference>